<evidence type="ECO:0000313" key="4">
    <source>
        <dbReference type="EMBL" id="KIW23767.1"/>
    </source>
</evidence>
<dbReference type="OrthoDB" id="5396681at2759"/>
<evidence type="ECO:0000256" key="2">
    <source>
        <dbReference type="SAM" id="Phobius"/>
    </source>
</evidence>
<gene>
    <name evidence="4" type="ORF">PV07_11944</name>
</gene>
<dbReference type="VEuPathDB" id="FungiDB:PV07_11944"/>
<keyword evidence="2" id="KW-0812">Transmembrane</keyword>
<feature type="compositionally biased region" description="Low complexity" evidence="1">
    <location>
        <begin position="344"/>
        <end position="358"/>
    </location>
</feature>
<feature type="compositionally biased region" description="Low complexity" evidence="1">
    <location>
        <begin position="377"/>
        <end position="388"/>
    </location>
</feature>
<proteinExistence type="predicted"/>
<keyword evidence="5" id="KW-1185">Reference proteome</keyword>
<dbReference type="AlphaFoldDB" id="A0A0D2AFV9"/>
<reference evidence="4 5" key="1">
    <citation type="submission" date="2015-01" db="EMBL/GenBank/DDBJ databases">
        <title>The Genome Sequence of Cladophialophora immunda CBS83496.</title>
        <authorList>
            <consortium name="The Broad Institute Genomics Platform"/>
            <person name="Cuomo C."/>
            <person name="de Hoog S."/>
            <person name="Gorbushina A."/>
            <person name="Stielow B."/>
            <person name="Teixiera M."/>
            <person name="Abouelleil A."/>
            <person name="Chapman S.B."/>
            <person name="Priest M."/>
            <person name="Young S.K."/>
            <person name="Wortman J."/>
            <person name="Nusbaum C."/>
            <person name="Birren B."/>
        </authorList>
    </citation>
    <scope>NUCLEOTIDE SEQUENCE [LARGE SCALE GENOMIC DNA]</scope>
    <source>
        <strain evidence="4 5">CBS 83496</strain>
    </source>
</reference>
<name>A0A0D2AFV9_9EURO</name>
<feature type="region of interest" description="Disordered" evidence="1">
    <location>
        <begin position="377"/>
        <end position="425"/>
    </location>
</feature>
<feature type="domain" description="CorA-like transporter" evidence="3">
    <location>
        <begin position="58"/>
        <end position="334"/>
    </location>
</feature>
<dbReference type="EMBL" id="KN847046">
    <property type="protein sequence ID" value="KIW23767.1"/>
    <property type="molecule type" value="Genomic_DNA"/>
</dbReference>
<feature type="transmembrane region" description="Helical" evidence="2">
    <location>
        <begin position="167"/>
        <end position="186"/>
    </location>
</feature>
<dbReference type="STRING" id="569365.A0A0D2AFV9"/>
<keyword evidence="2" id="KW-1133">Transmembrane helix</keyword>
<feature type="region of interest" description="Disordered" evidence="1">
    <location>
        <begin position="342"/>
        <end position="364"/>
    </location>
</feature>
<dbReference type="InterPro" id="IPR058257">
    <property type="entry name" value="CorA-like_dom"/>
</dbReference>
<dbReference type="HOGENOM" id="CLU_025521_0_0_1"/>
<dbReference type="Pfam" id="PF26616">
    <property type="entry name" value="CorA-like"/>
    <property type="match status" value="1"/>
</dbReference>
<dbReference type="GeneID" id="27351138"/>
<keyword evidence="2" id="KW-0472">Membrane</keyword>
<feature type="transmembrane region" description="Helical" evidence="2">
    <location>
        <begin position="623"/>
        <end position="646"/>
    </location>
</feature>
<evidence type="ECO:0000256" key="1">
    <source>
        <dbReference type="SAM" id="MobiDB-lite"/>
    </source>
</evidence>
<protein>
    <recommendedName>
        <fullName evidence="3">CorA-like transporter domain-containing protein</fullName>
    </recommendedName>
</protein>
<evidence type="ECO:0000259" key="3">
    <source>
        <dbReference type="Pfam" id="PF26616"/>
    </source>
</evidence>
<dbReference type="RefSeq" id="XP_016243983.1">
    <property type="nucleotide sequence ID" value="XM_016399421.1"/>
</dbReference>
<evidence type="ECO:0000313" key="5">
    <source>
        <dbReference type="Proteomes" id="UP000054466"/>
    </source>
</evidence>
<organism evidence="4 5">
    <name type="scientific">Cladophialophora immunda</name>
    <dbReference type="NCBI Taxonomy" id="569365"/>
    <lineage>
        <taxon>Eukaryota</taxon>
        <taxon>Fungi</taxon>
        <taxon>Dikarya</taxon>
        <taxon>Ascomycota</taxon>
        <taxon>Pezizomycotina</taxon>
        <taxon>Eurotiomycetes</taxon>
        <taxon>Chaetothyriomycetidae</taxon>
        <taxon>Chaetothyriales</taxon>
        <taxon>Herpotrichiellaceae</taxon>
        <taxon>Cladophialophora</taxon>
    </lineage>
</organism>
<feature type="transmembrane region" description="Helical" evidence="2">
    <location>
        <begin position="575"/>
        <end position="602"/>
    </location>
</feature>
<accession>A0A0D2AFV9</accession>
<sequence length="651" mass="74461">MASHQSRWRWNDIPDYERSLTKEILEKRLREMFGNYKFLVERKASTWTFWVPDDLTVESCGRAQEYPLNLLDPGPLYPSVQREYRQSLARRAPQLFCADGEAAVELFYYDDAHETFESDVSHSVDQLRQQLPSSSGHVRQDRQCMFVFVGARNSRDVLYISQDMMKWILSFFQVLPIFLEFLLAFGQQLYAVDSQFSGFREEKRLEAGWQRDPIPELGRSGQDFRIFYNLKSFERKDGLQWPWSNRQTVIFHSFDVQNGHASWIVLKANGVIRERLKEVSTTLLSQNPDIYLSVAKKFANSLACHFVIVEWCGENWRWYINYIEEQLHTLKRRALVDRVPPVATPASSSETGAASGEGNMSGPKRTWTALHAARTRTATTTSHTATGTNLPLPARPLPPSVAIDIPEEPQDPPNLPPEYDPKYQNSRVDEDQKGYRIEELQEAQALESQVNEAALVLKSDLAVLTQIEDFYHRLATSPDLDRLDNAVCKSMRASVSHFLQRVRSTRNDLEMHHNRIDAISRLIADCKNLLYGMVEYQSMQANKAFALEARASAKRMEELTEQMQDLTFKTTLETVLMRIITVVTVFFLPATFVSTLMSTDIVHFTPQDFKITSGSTSLGAVKLFLCLTLSLMAATFGSGFALYWGAVRYGT</sequence>
<dbReference type="Proteomes" id="UP000054466">
    <property type="component" value="Unassembled WGS sequence"/>
</dbReference>